<dbReference type="InterPro" id="IPR013103">
    <property type="entry name" value="RVT_2"/>
</dbReference>
<reference evidence="2" key="1">
    <citation type="submission" date="2018-02" db="EMBL/GenBank/DDBJ databases">
        <authorList>
            <person name="Cohen D.B."/>
            <person name="Kent A.D."/>
        </authorList>
    </citation>
    <scope>NUCLEOTIDE SEQUENCE</scope>
</reference>
<dbReference type="AlphaFoldDB" id="A0A2N9GII9"/>
<dbReference type="Pfam" id="PF07727">
    <property type="entry name" value="RVT_2"/>
    <property type="match status" value="1"/>
</dbReference>
<organism evidence="2">
    <name type="scientific">Fagus sylvatica</name>
    <name type="common">Beechnut</name>
    <dbReference type="NCBI Taxonomy" id="28930"/>
    <lineage>
        <taxon>Eukaryota</taxon>
        <taxon>Viridiplantae</taxon>
        <taxon>Streptophyta</taxon>
        <taxon>Embryophyta</taxon>
        <taxon>Tracheophyta</taxon>
        <taxon>Spermatophyta</taxon>
        <taxon>Magnoliopsida</taxon>
        <taxon>eudicotyledons</taxon>
        <taxon>Gunneridae</taxon>
        <taxon>Pentapetalae</taxon>
        <taxon>rosids</taxon>
        <taxon>fabids</taxon>
        <taxon>Fagales</taxon>
        <taxon>Fagaceae</taxon>
        <taxon>Fagus</taxon>
    </lineage>
</organism>
<sequence length="389" mass="43756">MPTIRNSGELEEWGEEELRNLAGFANFSPLGLVLLRFLLEKIVFPQLEERIPGLEYACWKGWIIKPTPLLSTLRPLEGVSPQSTGDESEDYESYTYVLDERDPLRGEIVPGGVGVDFEGTMIALNMKGEVKALYGLKQASRACLRTTILAVYVDDIIITGSDTSYISTLITELSAQFAIKNFGNLNYFLGIEKHRWSITITRPDLAFAVNSVCQHMQSPTDDHFTAVKRILPYLKGTVTLGIQFTRGPFTLTAYSDADWAGDTCDRRSVSGYCLFMGNNTIAWCAKKQATVARSSTESEYRCLAHTAAELSWLRMLFKDLQIPLFHVPTIWCENISAISLASNPVFHARTKQIEVDYHFIREKVLHKDLQVRHISTVDQVSFSYLSAVC</sequence>
<evidence type="ECO:0000313" key="2">
    <source>
        <dbReference type="EMBL" id="SPC99004.1"/>
    </source>
</evidence>
<accession>A0A2N9GII9</accession>
<gene>
    <name evidence="2" type="ORF">FSB_LOCUS26886</name>
</gene>
<dbReference type="PANTHER" id="PTHR11439:SF455">
    <property type="entry name" value="RLK (RECEPTOR-LIKE PROTEIN KINASE) 8, PUTATIVE-RELATED"/>
    <property type="match status" value="1"/>
</dbReference>
<protein>
    <recommendedName>
        <fullName evidence="1">Reverse transcriptase Ty1/copia-type domain-containing protein</fullName>
    </recommendedName>
</protein>
<dbReference type="EMBL" id="OIVN01001924">
    <property type="protein sequence ID" value="SPC99004.1"/>
    <property type="molecule type" value="Genomic_DNA"/>
</dbReference>
<feature type="domain" description="Reverse transcriptase Ty1/copia-type" evidence="1">
    <location>
        <begin position="147"/>
        <end position="213"/>
    </location>
</feature>
<dbReference type="SUPFAM" id="SSF56672">
    <property type="entry name" value="DNA/RNA polymerases"/>
    <property type="match status" value="1"/>
</dbReference>
<dbReference type="InterPro" id="IPR043502">
    <property type="entry name" value="DNA/RNA_pol_sf"/>
</dbReference>
<dbReference type="PANTHER" id="PTHR11439">
    <property type="entry name" value="GAG-POL-RELATED RETROTRANSPOSON"/>
    <property type="match status" value="1"/>
</dbReference>
<dbReference type="CDD" id="cd09272">
    <property type="entry name" value="RNase_HI_RT_Ty1"/>
    <property type="match status" value="1"/>
</dbReference>
<name>A0A2N9GII9_FAGSY</name>
<evidence type="ECO:0000259" key="1">
    <source>
        <dbReference type="Pfam" id="PF07727"/>
    </source>
</evidence>
<proteinExistence type="predicted"/>